<reference evidence="3" key="1">
    <citation type="submission" date="2023-07" db="EMBL/GenBank/DDBJ databases">
        <title>Whole genome shotgun sequence of Streptomyces nojiriensis NBRC 13794.</title>
        <authorList>
            <person name="Komaki H."/>
            <person name="Tamura T."/>
        </authorList>
    </citation>
    <scope>NUCLEOTIDE SEQUENCE [LARGE SCALE GENOMIC DNA]</scope>
    <source>
        <strain evidence="3">NBRC 13794</strain>
    </source>
</reference>
<protein>
    <recommendedName>
        <fullName evidence="4">Integral membrane protein</fullName>
    </recommendedName>
</protein>
<accession>A0ABQ3SVX2</accession>
<dbReference type="EMBL" id="BNEC01000005">
    <property type="protein sequence ID" value="GHI72291.1"/>
    <property type="molecule type" value="Genomic_DNA"/>
</dbReference>
<keyword evidence="3" id="KW-1185">Reference proteome</keyword>
<name>A0ABQ3SVX2_9ACTN</name>
<organism evidence="2 3">
    <name type="scientific">Streptomyces nojiriensis</name>
    <dbReference type="NCBI Taxonomy" id="66374"/>
    <lineage>
        <taxon>Bacteria</taxon>
        <taxon>Bacillati</taxon>
        <taxon>Actinomycetota</taxon>
        <taxon>Actinomycetes</taxon>
        <taxon>Kitasatosporales</taxon>
        <taxon>Streptomycetaceae</taxon>
        <taxon>Streptomyces</taxon>
    </lineage>
</organism>
<feature type="transmembrane region" description="Helical" evidence="1">
    <location>
        <begin position="123"/>
        <end position="139"/>
    </location>
</feature>
<sequence>MLRQIARQQDVIEIGPQGSRPKAAALVYAAEQYGYVYGEAHATGYKDSQILLRMYRDPSPEARSREAATLTAHPRAGIGGTVPGLAPGSLKPVPEAAGAVAVLKDLIAFDLSARYVTSRGQKVWCYLACVLVTGLLLATGPLVEAVASGVSLVLILAVALKAGRIHREKLARRLTEAGLIAVRDERGRQRFLRPGQQLPGHANPFAA</sequence>
<dbReference type="Proteomes" id="UP000613974">
    <property type="component" value="Unassembled WGS sequence"/>
</dbReference>
<dbReference type="GeneID" id="95590531"/>
<evidence type="ECO:0000256" key="1">
    <source>
        <dbReference type="SAM" id="Phobius"/>
    </source>
</evidence>
<comment type="caution">
    <text evidence="2">The sequence shown here is derived from an EMBL/GenBank/DDBJ whole genome shotgun (WGS) entry which is preliminary data.</text>
</comment>
<keyword evidence="1" id="KW-1133">Transmembrane helix</keyword>
<feature type="transmembrane region" description="Helical" evidence="1">
    <location>
        <begin position="145"/>
        <end position="163"/>
    </location>
</feature>
<keyword evidence="1" id="KW-0472">Membrane</keyword>
<dbReference type="RefSeq" id="WP_189735588.1">
    <property type="nucleotide sequence ID" value="NZ_BMRL01000003.1"/>
</dbReference>
<evidence type="ECO:0000313" key="3">
    <source>
        <dbReference type="Proteomes" id="UP000613974"/>
    </source>
</evidence>
<proteinExistence type="predicted"/>
<evidence type="ECO:0000313" key="2">
    <source>
        <dbReference type="EMBL" id="GHI72291.1"/>
    </source>
</evidence>
<evidence type="ECO:0008006" key="4">
    <source>
        <dbReference type="Google" id="ProtNLM"/>
    </source>
</evidence>
<gene>
    <name evidence="2" type="ORF">Snoj_62090</name>
</gene>
<keyword evidence="1" id="KW-0812">Transmembrane</keyword>